<evidence type="ECO:0000256" key="1">
    <source>
        <dbReference type="ARBA" id="ARBA00022574"/>
    </source>
</evidence>
<organism evidence="5 6">
    <name type="scientific">Cyanidium caldarium</name>
    <name type="common">Red alga</name>
    <dbReference type="NCBI Taxonomy" id="2771"/>
    <lineage>
        <taxon>Eukaryota</taxon>
        <taxon>Rhodophyta</taxon>
        <taxon>Bangiophyceae</taxon>
        <taxon>Cyanidiales</taxon>
        <taxon>Cyanidiaceae</taxon>
        <taxon>Cyanidium</taxon>
    </lineage>
</organism>
<dbReference type="GO" id="GO:0000398">
    <property type="term" value="P:mRNA splicing, via spliceosome"/>
    <property type="evidence" value="ECO:0007669"/>
    <property type="project" value="InterPro"/>
</dbReference>
<protein>
    <submittedName>
        <fullName evidence="5">Uncharacterized protein</fullName>
    </submittedName>
</protein>
<dbReference type="GO" id="GO:0000974">
    <property type="term" value="C:Prp19 complex"/>
    <property type="evidence" value="ECO:0007669"/>
    <property type="project" value="TreeGrafter"/>
</dbReference>
<dbReference type="PROSITE" id="PS50294">
    <property type="entry name" value="WD_REPEATS_REGION"/>
    <property type="match status" value="2"/>
</dbReference>
<dbReference type="InterPro" id="IPR001680">
    <property type="entry name" value="WD40_rpt"/>
</dbReference>
<feature type="repeat" description="WD" evidence="4">
    <location>
        <begin position="181"/>
        <end position="214"/>
    </location>
</feature>
<gene>
    <name evidence="5" type="ORF">CDCA_CDCA14G3916</name>
</gene>
<dbReference type="Proteomes" id="UP001301350">
    <property type="component" value="Unassembled WGS sequence"/>
</dbReference>
<dbReference type="PROSITE" id="PS50082">
    <property type="entry name" value="WD_REPEATS_2"/>
    <property type="match status" value="2"/>
</dbReference>
<name>A0AAV9J0H8_CYACA</name>
<dbReference type="Gene3D" id="2.130.10.10">
    <property type="entry name" value="YVTN repeat-like/Quinoprotein amine dehydrogenase"/>
    <property type="match status" value="1"/>
</dbReference>
<feature type="repeat" description="WD" evidence="4">
    <location>
        <begin position="226"/>
        <end position="259"/>
    </location>
</feature>
<keyword evidence="6" id="KW-1185">Reference proteome</keyword>
<dbReference type="InterPro" id="IPR045241">
    <property type="entry name" value="Prp46/PLRG1-like"/>
</dbReference>
<sequence length="414" mass="46062">MTDPNRVEAAVRWHWRWTRELWPRPTEAGEKSAERSAAALYREESLEWVESVIERARVPPSASLVPYTSEASTLLPYSARSLPSFRLYRVVQYTAAHNPIHALATSADNRQLSVGCTDGTIGLIDMATGQRISTLVSDRQLRGSVQCLAYAPHAPQILYSGGGDKRVLQWDARIGRITQRLVGHTAGVYALAVHPLLAPVIVSGGGDATVRVWDARATGDACVHALAGHAAAVRSLEVREQEPQILSGSDDATMRWWQLTPRAQLAGVYARHAHGLCRVQRCWLEVTGEEHEEEMEAVVSAAGDGVCLWRLPDGQCLARGAWVHHREGAATALRDRRMVSAEARDVDGLVAAADAYGQVWLWHWTQPRWTPLERQPAGDEQCVDRVLFDRSTSRLIVGDRAGRLRWYREEEPER</sequence>
<reference evidence="5 6" key="1">
    <citation type="submission" date="2022-07" db="EMBL/GenBank/DDBJ databases">
        <title>Genome-wide signatures of adaptation to extreme environments.</title>
        <authorList>
            <person name="Cho C.H."/>
            <person name="Yoon H.S."/>
        </authorList>
    </citation>
    <scope>NUCLEOTIDE SEQUENCE [LARGE SCALE GENOMIC DNA]</scope>
    <source>
        <strain evidence="5 6">DBV 063 E5</strain>
    </source>
</reference>
<evidence type="ECO:0000256" key="3">
    <source>
        <dbReference type="ARBA" id="ARBA00025726"/>
    </source>
</evidence>
<evidence type="ECO:0000313" key="6">
    <source>
        <dbReference type="Proteomes" id="UP001301350"/>
    </source>
</evidence>
<proteinExistence type="inferred from homology"/>
<dbReference type="PRINTS" id="PR00320">
    <property type="entry name" value="GPROTEINBRPT"/>
</dbReference>
<dbReference type="PANTHER" id="PTHR19923">
    <property type="entry name" value="WD40 REPEAT PROTEINPRL1/PRL2-RELATED"/>
    <property type="match status" value="1"/>
</dbReference>
<dbReference type="PANTHER" id="PTHR19923:SF0">
    <property type="entry name" value="PLEIOTROPIC REGULATOR 1"/>
    <property type="match status" value="1"/>
</dbReference>
<keyword evidence="2" id="KW-0677">Repeat</keyword>
<evidence type="ECO:0000313" key="5">
    <source>
        <dbReference type="EMBL" id="KAK4537891.1"/>
    </source>
</evidence>
<dbReference type="Pfam" id="PF00400">
    <property type="entry name" value="WD40"/>
    <property type="match status" value="4"/>
</dbReference>
<dbReference type="GO" id="GO:0071013">
    <property type="term" value="C:catalytic step 2 spliceosome"/>
    <property type="evidence" value="ECO:0007669"/>
    <property type="project" value="TreeGrafter"/>
</dbReference>
<dbReference type="InterPro" id="IPR020472">
    <property type="entry name" value="WD40_PAC1"/>
</dbReference>
<comment type="similarity">
    <text evidence="3">Belongs to the WD repeat PRL1/PRL2 family.</text>
</comment>
<dbReference type="EMBL" id="JANCYW010000014">
    <property type="protein sequence ID" value="KAK4537891.1"/>
    <property type="molecule type" value="Genomic_DNA"/>
</dbReference>
<evidence type="ECO:0000256" key="4">
    <source>
        <dbReference type="PROSITE-ProRule" id="PRU00221"/>
    </source>
</evidence>
<dbReference type="InterPro" id="IPR036322">
    <property type="entry name" value="WD40_repeat_dom_sf"/>
</dbReference>
<dbReference type="SMART" id="SM00320">
    <property type="entry name" value="WD40"/>
    <property type="match status" value="5"/>
</dbReference>
<dbReference type="InterPro" id="IPR015943">
    <property type="entry name" value="WD40/YVTN_repeat-like_dom_sf"/>
</dbReference>
<dbReference type="GO" id="GO:0071011">
    <property type="term" value="C:precatalytic spliceosome"/>
    <property type="evidence" value="ECO:0007669"/>
    <property type="project" value="TreeGrafter"/>
</dbReference>
<evidence type="ECO:0000256" key="2">
    <source>
        <dbReference type="ARBA" id="ARBA00022737"/>
    </source>
</evidence>
<keyword evidence="1 4" id="KW-0853">WD repeat</keyword>
<dbReference type="AlphaFoldDB" id="A0AAV9J0H8"/>
<comment type="caution">
    <text evidence="5">The sequence shown here is derived from an EMBL/GenBank/DDBJ whole genome shotgun (WGS) entry which is preliminary data.</text>
</comment>
<dbReference type="SUPFAM" id="SSF50978">
    <property type="entry name" value="WD40 repeat-like"/>
    <property type="match status" value="1"/>
</dbReference>
<accession>A0AAV9J0H8</accession>